<keyword evidence="1" id="KW-0812">Transmembrane</keyword>
<dbReference type="AlphaFoldDB" id="A0A0S4NPD0"/>
<reference evidence="2" key="2">
    <citation type="submission" date="2011-05" db="EMBL/GenBank/DDBJ databases">
        <authorList>
            <person name="Davey R."/>
        </authorList>
    </citation>
    <scope>NUCLEOTIDE SEQUENCE</scope>
    <source>
        <strain evidence="2">ATCC 53608</strain>
    </source>
</reference>
<protein>
    <submittedName>
        <fullName evidence="2">Uncharacterized protein</fullName>
    </submittedName>
</protein>
<feature type="transmembrane region" description="Helical" evidence="1">
    <location>
        <begin position="15"/>
        <end position="33"/>
    </location>
</feature>
<reference evidence="2" key="1">
    <citation type="journal article" date="2011" name="J. Bacteriol.">
        <title>Genome sequence of the vertebrate gut symbiont Lactobacillus reuteri ATCC 53608.</title>
        <authorList>
            <person name="Heavens D."/>
            <person name="Tailford L.E."/>
            <person name="Crossman L."/>
            <person name="Jeffers F."/>
            <person name="Mackenzie D.A."/>
            <person name="Caccamo M."/>
            <person name="Juge N."/>
        </authorList>
    </citation>
    <scope>NUCLEOTIDE SEQUENCE [LARGE SCALE GENOMIC DNA]</scope>
    <source>
        <strain evidence="2">ATCC 53608</strain>
    </source>
</reference>
<gene>
    <name evidence="2" type="ORF">LRATCC53608_0240</name>
</gene>
<evidence type="ECO:0000256" key="1">
    <source>
        <dbReference type="SAM" id="Phobius"/>
    </source>
</evidence>
<feature type="transmembrane region" description="Helical" evidence="1">
    <location>
        <begin position="68"/>
        <end position="85"/>
    </location>
</feature>
<name>A0A0S4NPD0_LIMR5</name>
<keyword evidence="1" id="KW-0472">Membrane</keyword>
<feature type="transmembrane region" description="Helical" evidence="1">
    <location>
        <begin position="39"/>
        <end position="61"/>
    </location>
</feature>
<dbReference type="HOGENOM" id="CLU_172478_0_0_9"/>
<accession>A0A0S4NPD0</accession>
<feature type="transmembrane region" description="Helical" evidence="1">
    <location>
        <begin position="91"/>
        <end position="107"/>
    </location>
</feature>
<dbReference type="EMBL" id="FR854361">
    <property type="protein sequence ID" value="CCC02990.1"/>
    <property type="molecule type" value="Genomic_DNA"/>
</dbReference>
<keyword evidence="1" id="KW-1133">Transmembrane helix</keyword>
<sequence length="111" mass="13335">MNFMKKAWEHLDKPLWLASILIGIVLTLVVDKLPFVTRVAMVEIVLILINGIFSIWSGYWIYKHQRKWGELFIFPILYLITAYFFMPRYTYYFALAYLALAYLSWAMRQQK</sequence>
<organism evidence="2">
    <name type="scientific">Limosilactobacillus reuteri subsp. suis (strain ATCC 53608 / LMG 31752 / 1063)</name>
    <name type="common">Lactobacillus reuteri</name>
    <dbReference type="NCBI Taxonomy" id="927703"/>
    <lineage>
        <taxon>Bacteria</taxon>
        <taxon>Bacillati</taxon>
        <taxon>Bacillota</taxon>
        <taxon>Bacilli</taxon>
        <taxon>Lactobacillales</taxon>
        <taxon>Lactobacillaceae</taxon>
        <taxon>Limosilactobacillus</taxon>
    </lineage>
</organism>
<proteinExistence type="predicted"/>
<dbReference type="RefSeq" id="WP_003674298.1">
    <property type="nucleotide sequence ID" value="NZ_JBKZCG010000024.1"/>
</dbReference>
<accession>F8KC12</accession>
<evidence type="ECO:0000313" key="2">
    <source>
        <dbReference type="EMBL" id="CCC02990.1"/>
    </source>
</evidence>